<dbReference type="SUPFAM" id="SSF52540">
    <property type="entry name" value="P-loop containing nucleoside triphosphate hydrolases"/>
    <property type="match status" value="1"/>
</dbReference>
<dbReference type="Pfam" id="PF00005">
    <property type="entry name" value="ABC_tran"/>
    <property type="match status" value="1"/>
</dbReference>
<dbReference type="Gene3D" id="2.40.50.100">
    <property type="match status" value="1"/>
</dbReference>
<evidence type="ECO:0000313" key="8">
    <source>
        <dbReference type="EMBL" id="BAR60948.1"/>
    </source>
</evidence>
<dbReference type="PANTHER" id="PTHR43875">
    <property type="entry name" value="MALTODEXTRIN IMPORT ATP-BINDING PROTEIN MSMX"/>
    <property type="match status" value="1"/>
</dbReference>
<dbReference type="SMART" id="SM00382">
    <property type="entry name" value="AAA"/>
    <property type="match status" value="1"/>
</dbReference>
<dbReference type="GO" id="GO:0016887">
    <property type="term" value="F:ATP hydrolysis activity"/>
    <property type="evidence" value="ECO:0007669"/>
    <property type="project" value="InterPro"/>
</dbReference>
<dbReference type="Proteomes" id="UP000063308">
    <property type="component" value="Chromosome"/>
</dbReference>
<evidence type="ECO:0000256" key="5">
    <source>
        <dbReference type="ARBA" id="ARBA00022840"/>
    </source>
</evidence>
<organism evidence="8 9">
    <name type="scientific">Bradyrhizobium diazoefficiens</name>
    <dbReference type="NCBI Taxonomy" id="1355477"/>
    <lineage>
        <taxon>Bacteria</taxon>
        <taxon>Pseudomonadati</taxon>
        <taxon>Pseudomonadota</taxon>
        <taxon>Alphaproteobacteria</taxon>
        <taxon>Hyphomicrobiales</taxon>
        <taxon>Nitrobacteraceae</taxon>
        <taxon>Bradyrhizobium</taxon>
    </lineage>
</organism>
<dbReference type="PANTHER" id="PTHR43875:SF1">
    <property type="entry name" value="OSMOPROTECTIVE COMPOUNDS UPTAKE ATP-BINDING PROTEIN GGTA"/>
    <property type="match status" value="1"/>
</dbReference>
<dbReference type="EMBL" id="AP014685">
    <property type="protein sequence ID" value="BAR60948.1"/>
    <property type="molecule type" value="Genomic_DNA"/>
</dbReference>
<keyword evidence="5 8" id="KW-0067">ATP-binding</keyword>
<dbReference type="RefSeq" id="WP_060911503.1">
    <property type="nucleotide sequence ID" value="NZ_JAFCKD010000117.1"/>
</dbReference>
<evidence type="ECO:0000256" key="6">
    <source>
        <dbReference type="ARBA" id="ARBA00024722"/>
    </source>
</evidence>
<evidence type="ECO:0000256" key="2">
    <source>
        <dbReference type="ARBA" id="ARBA00005417"/>
    </source>
</evidence>
<evidence type="ECO:0000256" key="3">
    <source>
        <dbReference type="ARBA" id="ARBA00022448"/>
    </source>
</evidence>
<dbReference type="GO" id="GO:0140359">
    <property type="term" value="F:ABC-type transporter activity"/>
    <property type="evidence" value="ECO:0007669"/>
    <property type="project" value="InterPro"/>
</dbReference>
<feature type="domain" description="ABC transporter" evidence="7">
    <location>
        <begin position="4"/>
        <end position="252"/>
    </location>
</feature>
<dbReference type="InterPro" id="IPR017871">
    <property type="entry name" value="ABC_transporter-like_CS"/>
</dbReference>
<evidence type="ECO:0000256" key="4">
    <source>
        <dbReference type="ARBA" id="ARBA00022741"/>
    </source>
</evidence>
<dbReference type="PROSITE" id="PS00211">
    <property type="entry name" value="ABC_TRANSPORTER_1"/>
    <property type="match status" value="1"/>
</dbReference>
<evidence type="ECO:0000256" key="1">
    <source>
        <dbReference type="ARBA" id="ARBA00004417"/>
    </source>
</evidence>
<evidence type="ECO:0000259" key="7">
    <source>
        <dbReference type="PROSITE" id="PS50893"/>
    </source>
</evidence>
<evidence type="ECO:0000313" key="9">
    <source>
        <dbReference type="Proteomes" id="UP000063308"/>
    </source>
</evidence>
<dbReference type="InterPro" id="IPR027417">
    <property type="entry name" value="P-loop_NTPase"/>
</dbReference>
<reference evidence="8 9" key="1">
    <citation type="submission" date="2014-11" db="EMBL/GenBank/DDBJ databases">
        <title>Symbiosis island explosion on the genome of extra-slow-growing strains of soybean bradyrhizobia with massive insertion sequences.</title>
        <authorList>
            <person name="Iida T."/>
            <person name="Minamisawa K."/>
        </authorList>
    </citation>
    <scope>NUCLEOTIDE SEQUENCE [LARGE SCALE GENOMIC DNA]</scope>
    <source>
        <strain evidence="8 9">NK6</strain>
    </source>
</reference>
<sequence length="388" mass="43034">MAGLTLRGIHKAFGDTSVLNDIDLDIADGEFLTLVGPSGCGKSTLLRIIAGLESQDRGSVSIGGTSVDHMRPHERRIAMVFQNYALYPHMSVFDNIALPLTMTRLNLFERLPLMRHLSPRRRRVMGEIAREVRAVAEQLRIEAFFHRRPGQLSGGQRQRVALGRAMVRHPQAFLMDEPLSNLDAKLRVHMRGELTELHARLGVTMIYVTHDQIEAMTMSDRVAVMDHGDILQLGTPADVYERPATIAVAQFIGSPAINLFPARVGPSGQVELLGRTLPIDVRNAPAPELTVGVRPEAMRIGSGPCVVTCRFRRRENLGSESILHFDLVASPEVAVLCRVDNDMPIPEGEATLAFEPRDCHVFDHSGRRIEVESRTAASRDVRRASEVR</sequence>
<dbReference type="InterPro" id="IPR015855">
    <property type="entry name" value="ABC_transpr_MalK-like"/>
</dbReference>
<dbReference type="SUPFAM" id="SSF50331">
    <property type="entry name" value="MOP-like"/>
    <property type="match status" value="1"/>
</dbReference>
<dbReference type="Pfam" id="PF08402">
    <property type="entry name" value="TOBE_2"/>
    <property type="match status" value="1"/>
</dbReference>
<dbReference type="GO" id="GO:0005524">
    <property type="term" value="F:ATP binding"/>
    <property type="evidence" value="ECO:0007669"/>
    <property type="project" value="UniProtKB-KW"/>
</dbReference>
<dbReference type="Gene3D" id="3.40.50.300">
    <property type="entry name" value="P-loop containing nucleotide triphosphate hydrolases"/>
    <property type="match status" value="1"/>
</dbReference>
<dbReference type="Gene3D" id="2.40.50.140">
    <property type="entry name" value="Nucleic acid-binding proteins"/>
    <property type="match status" value="1"/>
</dbReference>
<comment type="subcellular location">
    <subcellularLocation>
        <location evidence="1">Cell inner membrane</location>
        <topology evidence="1">Peripheral membrane protein</topology>
    </subcellularLocation>
</comment>
<comment type="similarity">
    <text evidence="2">Belongs to the ABC transporter superfamily.</text>
</comment>
<keyword evidence="3" id="KW-0813">Transport</keyword>
<dbReference type="InterPro" id="IPR012340">
    <property type="entry name" value="NA-bd_OB-fold"/>
</dbReference>
<dbReference type="InterPro" id="IPR003439">
    <property type="entry name" value="ABC_transporter-like_ATP-bd"/>
</dbReference>
<protein>
    <submittedName>
        <fullName evidence="8">ABC transporter ATP-binding protein</fullName>
    </submittedName>
</protein>
<dbReference type="CDD" id="cd03301">
    <property type="entry name" value="ABC_MalK_N"/>
    <property type="match status" value="1"/>
</dbReference>
<dbReference type="AlphaFoldDB" id="A0A0E4BV71"/>
<dbReference type="InterPro" id="IPR013611">
    <property type="entry name" value="Transp-assoc_OB_typ2"/>
</dbReference>
<gene>
    <name evidence="8" type="ORF">NK6_7797</name>
</gene>
<dbReference type="PROSITE" id="PS50893">
    <property type="entry name" value="ABC_TRANSPORTER_2"/>
    <property type="match status" value="1"/>
</dbReference>
<keyword evidence="4" id="KW-0547">Nucleotide-binding</keyword>
<dbReference type="FunFam" id="3.40.50.300:FF:000042">
    <property type="entry name" value="Maltose/maltodextrin ABC transporter, ATP-binding protein"/>
    <property type="match status" value="1"/>
</dbReference>
<name>A0A0E4BV71_9BRAD</name>
<proteinExistence type="inferred from homology"/>
<dbReference type="GO" id="GO:0008643">
    <property type="term" value="P:carbohydrate transport"/>
    <property type="evidence" value="ECO:0007669"/>
    <property type="project" value="InterPro"/>
</dbReference>
<comment type="function">
    <text evidence="6">Involved in beta-(1--&gt;2)glucan export. Transmembrane domains (TMD) form a pore in the inner membrane and the ATP-binding domain (NBD) is responsible for energy generation.</text>
</comment>
<dbReference type="GO" id="GO:0055052">
    <property type="term" value="C:ATP-binding cassette (ABC) transporter complex, substrate-binding subunit-containing"/>
    <property type="evidence" value="ECO:0007669"/>
    <property type="project" value="TreeGrafter"/>
</dbReference>
<accession>A0A0E4BV71</accession>
<dbReference type="InterPro" id="IPR008995">
    <property type="entry name" value="Mo/tungstate-bd_C_term_dom"/>
</dbReference>
<dbReference type="InterPro" id="IPR003593">
    <property type="entry name" value="AAA+_ATPase"/>
</dbReference>
<dbReference type="InterPro" id="IPR047641">
    <property type="entry name" value="ABC_transpr_MalK/UgpC-like"/>
</dbReference>